<evidence type="ECO:0000259" key="3">
    <source>
        <dbReference type="PROSITE" id="PS50885"/>
    </source>
</evidence>
<dbReference type="GO" id="GO:0016020">
    <property type="term" value="C:membrane"/>
    <property type="evidence" value="ECO:0007669"/>
    <property type="project" value="InterPro"/>
</dbReference>
<keyword evidence="2" id="KW-0812">Transmembrane</keyword>
<dbReference type="PANTHER" id="PTHR46663:SF2">
    <property type="entry name" value="GGDEF DOMAIN-CONTAINING PROTEIN"/>
    <property type="match status" value="1"/>
</dbReference>
<dbReference type="EMBL" id="LT984806">
    <property type="protein sequence ID" value="SPD47326.1"/>
    <property type="molecule type" value="Genomic_DNA"/>
</dbReference>
<feature type="compositionally biased region" description="Basic and acidic residues" evidence="1">
    <location>
        <begin position="415"/>
        <end position="441"/>
    </location>
</feature>
<protein>
    <submittedName>
        <fullName evidence="5 6">Diguanylate cyclase</fullName>
    </submittedName>
</protein>
<dbReference type="Pfam" id="PF17152">
    <property type="entry name" value="CHASE8"/>
    <property type="match status" value="1"/>
</dbReference>
<feature type="domain" description="HAMP" evidence="3">
    <location>
        <begin position="185"/>
        <end position="238"/>
    </location>
</feature>
<organism evidence="6 7">
    <name type="scientific">Cupriavidus neocaledonicus</name>
    <dbReference type="NCBI Taxonomy" id="1040979"/>
    <lineage>
        <taxon>Bacteria</taxon>
        <taxon>Pseudomonadati</taxon>
        <taxon>Pseudomonadota</taxon>
        <taxon>Betaproteobacteria</taxon>
        <taxon>Burkholderiales</taxon>
        <taxon>Burkholderiaceae</taxon>
        <taxon>Cupriavidus</taxon>
    </lineage>
</organism>
<evidence type="ECO:0000259" key="4">
    <source>
        <dbReference type="PROSITE" id="PS50887"/>
    </source>
</evidence>
<dbReference type="InterPro" id="IPR000160">
    <property type="entry name" value="GGDEF_dom"/>
</dbReference>
<feature type="transmembrane region" description="Helical" evidence="2">
    <location>
        <begin position="23"/>
        <end position="51"/>
    </location>
</feature>
<dbReference type="AlphaFoldDB" id="A0A375H8W6"/>
<evidence type="ECO:0000313" key="5">
    <source>
        <dbReference type="EMBL" id="SOZ35379.1"/>
    </source>
</evidence>
<dbReference type="CDD" id="cd01949">
    <property type="entry name" value="GGDEF"/>
    <property type="match status" value="1"/>
</dbReference>
<evidence type="ECO:0000313" key="7">
    <source>
        <dbReference type="Proteomes" id="UP000255168"/>
    </source>
</evidence>
<dbReference type="SMART" id="SM00267">
    <property type="entry name" value="GGDEF"/>
    <property type="match status" value="1"/>
</dbReference>
<evidence type="ECO:0000256" key="2">
    <source>
        <dbReference type="SAM" id="Phobius"/>
    </source>
</evidence>
<dbReference type="Pfam" id="PF00990">
    <property type="entry name" value="GGDEF"/>
    <property type="match status" value="1"/>
</dbReference>
<sequence>MSQPRPVRGQGARPTLYSVLRRIHLGVALIAVCTAGLALTAIGVTALRVYADHNVRLVARSIAYTLEAPVVFRDQAATAETLAAIAASEDIASASVYDRDHHVLAVWQRPGQAPLTGLRHALVEWLGPDAVEQPILHQAQQVGMLRVSGDPRNLLHFLLQGALGLLACLLLTAVGAHYLASRLLVQIIEPLRNLMRVAHAVRSQRDFAQRTPPASIAELNALSEDFNGLLDELQTWQNQMQHENRSLAHRANHDALTGLLNRAAFVEALEHAVRHAAANDEYAAVLYLDSDDFKHVNDRHGHAAGDAVLVAVAQRIRASLRGRDTVARIGGDEFAVLATALRAPADAIQIAEHILQAMASPIDLPDGGSVQASLSIGLAVFPVHAQGSQALLHAADAAMYGAKRRSGGIWQSAEPRLDPRPDPRLDPRRDPRLDPRVDIKP</sequence>
<dbReference type="RefSeq" id="WP_018007867.1">
    <property type="nucleotide sequence ID" value="NZ_AQUR01000104.1"/>
</dbReference>
<dbReference type="SUPFAM" id="SSF55073">
    <property type="entry name" value="Nucleotide cyclase"/>
    <property type="match status" value="1"/>
</dbReference>
<reference evidence="7 8" key="1">
    <citation type="submission" date="2018-01" db="EMBL/GenBank/DDBJ databases">
        <authorList>
            <person name="Clerissi C."/>
        </authorList>
    </citation>
    <scope>NUCLEOTIDE SEQUENCE [LARGE SCALE GENOMIC DNA]</scope>
    <source>
        <strain evidence="5">Cupriavidus taiwanensis STM 6082</strain>
        <strain evidence="6">Cupriavidus taiwanensis STM 6160</strain>
    </source>
</reference>
<gene>
    <name evidence="5" type="ORF">CBM2605_A170298</name>
    <name evidence="6" type="ORF">CBM2607_12266</name>
</gene>
<dbReference type="GO" id="GO:0003824">
    <property type="term" value="F:catalytic activity"/>
    <property type="evidence" value="ECO:0007669"/>
    <property type="project" value="UniProtKB-ARBA"/>
</dbReference>
<dbReference type="Gene3D" id="6.10.340.10">
    <property type="match status" value="1"/>
</dbReference>
<keyword evidence="2" id="KW-1133">Transmembrane helix</keyword>
<feature type="transmembrane region" description="Helical" evidence="2">
    <location>
        <begin position="154"/>
        <end position="180"/>
    </location>
</feature>
<dbReference type="PANTHER" id="PTHR46663">
    <property type="entry name" value="DIGUANYLATE CYCLASE DGCT-RELATED"/>
    <property type="match status" value="1"/>
</dbReference>
<proteinExistence type="predicted"/>
<dbReference type="NCBIfam" id="TIGR00254">
    <property type="entry name" value="GGDEF"/>
    <property type="match status" value="1"/>
</dbReference>
<dbReference type="EMBL" id="OFTC01000009">
    <property type="protein sequence ID" value="SOZ35379.1"/>
    <property type="molecule type" value="Genomic_DNA"/>
</dbReference>
<dbReference type="GO" id="GO:0007165">
    <property type="term" value="P:signal transduction"/>
    <property type="evidence" value="ECO:0007669"/>
    <property type="project" value="InterPro"/>
</dbReference>
<feature type="domain" description="GGDEF" evidence="4">
    <location>
        <begin position="281"/>
        <end position="415"/>
    </location>
</feature>
<dbReference type="InterPro" id="IPR029787">
    <property type="entry name" value="Nucleotide_cyclase"/>
</dbReference>
<evidence type="ECO:0000313" key="8">
    <source>
        <dbReference type="Proteomes" id="UP000256710"/>
    </source>
</evidence>
<dbReference type="Gene3D" id="3.30.70.270">
    <property type="match status" value="1"/>
</dbReference>
<accession>A0A375H8W6</accession>
<dbReference type="PROSITE" id="PS50887">
    <property type="entry name" value="GGDEF"/>
    <property type="match status" value="1"/>
</dbReference>
<dbReference type="Proteomes" id="UP000256710">
    <property type="component" value="Unassembled WGS sequence"/>
</dbReference>
<name>A0A375H8W6_9BURK</name>
<dbReference type="Proteomes" id="UP000255168">
    <property type="component" value="Chromosome I"/>
</dbReference>
<keyword evidence="2" id="KW-0472">Membrane</keyword>
<dbReference type="FunFam" id="3.30.70.270:FF:000001">
    <property type="entry name" value="Diguanylate cyclase domain protein"/>
    <property type="match status" value="1"/>
</dbReference>
<evidence type="ECO:0000313" key="6">
    <source>
        <dbReference type="EMBL" id="SPD47326.1"/>
    </source>
</evidence>
<dbReference type="SMART" id="SM00304">
    <property type="entry name" value="HAMP"/>
    <property type="match status" value="1"/>
</dbReference>
<keyword evidence="8" id="KW-1185">Reference proteome</keyword>
<dbReference type="InterPro" id="IPR043128">
    <property type="entry name" value="Rev_trsase/Diguanyl_cyclase"/>
</dbReference>
<dbReference type="InterPro" id="IPR052163">
    <property type="entry name" value="DGC-Regulatory_Protein"/>
</dbReference>
<dbReference type="InterPro" id="IPR003660">
    <property type="entry name" value="HAMP_dom"/>
</dbReference>
<dbReference type="Pfam" id="PF00672">
    <property type="entry name" value="HAMP"/>
    <property type="match status" value="1"/>
</dbReference>
<evidence type="ECO:0000256" key="1">
    <source>
        <dbReference type="SAM" id="MobiDB-lite"/>
    </source>
</evidence>
<dbReference type="InterPro" id="IPR033417">
    <property type="entry name" value="CHASE8"/>
</dbReference>
<feature type="region of interest" description="Disordered" evidence="1">
    <location>
        <begin position="405"/>
        <end position="441"/>
    </location>
</feature>
<dbReference type="PROSITE" id="PS50885">
    <property type="entry name" value="HAMP"/>
    <property type="match status" value="1"/>
</dbReference>